<keyword evidence="1 4" id="KW-0812">Transmembrane</keyword>
<dbReference type="PANTHER" id="PTHR31218">
    <property type="entry name" value="WAT1-RELATED PROTEIN"/>
    <property type="match status" value="1"/>
</dbReference>
<organism evidence="5 6">
    <name type="scientific">Oldenlandia corymbosa var. corymbosa</name>
    <dbReference type="NCBI Taxonomy" id="529605"/>
    <lineage>
        <taxon>Eukaryota</taxon>
        <taxon>Viridiplantae</taxon>
        <taxon>Streptophyta</taxon>
        <taxon>Embryophyta</taxon>
        <taxon>Tracheophyta</taxon>
        <taxon>Spermatophyta</taxon>
        <taxon>Magnoliopsida</taxon>
        <taxon>eudicotyledons</taxon>
        <taxon>Gunneridae</taxon>
        <taxon>Pentapetalae</taxon>
        <taxon>asterids</taxon>
        <taxon>lamiids</taxon>
        <taxon>Gentianales</taxon>
        <taxon>Rubiaceae</taxon>
        <taxon>Rubioideae</taxon>
        <taxon>Spermacoceae</taxon>
        <taxon>Hedyotis-Oldenlandia complex</taxon>
        <taxon>Oldenlandia</taxon>
    </lineage>
</organism>
<keyword evidence="2 4" id="KW-1133">Transmembrane helix</keyword>
<keyword evidence="3 4" id="KW-0472">Membrane</keyword>
<dbReference type="GO" id="GO:0022857">
    <property type="term" value="F:transmembrane transporter activity"/>
    <property type="evidence" value="ECO:0007669"/>
    <property type="project" value="InterPro"/>
</dbReference>
<feature type="transmembrane region" description="Helical" evidence="4">
    <location>
        <begin position="12"/>
        <end position="34"/>
    </location>
</feature>
<feature type="transmembrane region" description="Helical" evidence="4">
    <location>
        <begin position="46"/>
        <end position="68"/>
    </location>
</feature>
<dbReference type="InterPro" id="IPR030184">
    <property type="entry name" value="WAT1-related"/>
</dbReference>
<feature type="transmembrane region" description="Helical" evidence="4">
    <location>
        <begin position="74"/>
        <end position="97"/>
    </location>
</feature>
<protein>
    <submittedName>
        <fullName evidence="5">OLC1v1019348C1</fullName>
    </submittedName>
</protein>
<sequence>MAYTLTRYPAQLSLTAWMNLVGAAQSPVYTVIVNHKRAAWTIGFNIDFWSTLYGGVVASAIIIFIQLWCTEQKGPVFVTMFNPVSTLLVAILAYLLLERSYM</sequence>
<keyword evidence="6" id="KW-1185">Reference proteome</keyword>
<evidence type="ECO:0000256" key="1">
    <source>
        <dbReference type="ARBA" id="ARBA00022692"/>
    </source>
</evidence>
<accession>A0AAV1EDP6</accession>
<proteinExistence type="predicted"/>
<evidence type="ECO:0000256" key="2">
    <source>
        <dbReference type="ARBA" id="ARBA00022989"/>
    </source>
</evidence>
<evidence type="ECO:0000313" key="6">
    <source>
        <dbReference type="Proteomes" id="UP001161247"/>
    </source>
</evidence>
<name>A0AAV1EDP6_OLDCO</name>
<evidence type="ECO:0000313" key="5">
    <source>
        <dbReference type="EMBL" id="CAI9117861.1"/>
    </source>
</evidence>
<evidence type="ECO:0000256" key="4">
    <source>
        <dbReference type="SAM" id="Phobius"/>
    </source>
</evidence>
<reference evidence="5" key="1">
    <citation type="submission" date="2023-03" db="EMBL/GenBank/DDBJ databases">
        <authorList>
            <person name="Julca I."/>
        </authorList>
    </citation>
    <scope>NUCLEOTIDE SEQUENCE</scope>
</reference>
<dbReference type="Proteomes" id="UP001161247">
    <property type="component" value="Chromosome 9"/>
</dbReference>
<dbReference type="GO" id="GO:0016020">
    <property type="term" value="C:membrane"/>
    <property type="evidence" value="ECO:0007669"/>
    <property type="project" value="InterPro"/>
</dbReference>
<dbReference type="EMBL" id="OX459126">
    <property type="protein sequence ID" value="CAI9117861.1"/>
    <property type="molecule type" value="Genomic_DNA"/>
</dbReference>
<gene>
    <name evidence="5" type="ORF">OLC1_LOCUS23854</name>
</gene>
<dbReference type="AlphaFoldDB" id="A0AAV1EDP6"/>
<evidence type="ECO:0000256" key="3">
    <source>
        <dbReference type="ARBA" id="ARBA00023136"/>
    </source>
</evidence>